<dbReference type="InterPro" id="IPR036291">
    <property type="entry name" value="NAD(P)-bd_dom_sf"/>
</dbReference>
<dbReference type="Proteomes" id="UP001183420">
    <property type="component" value="Unassembled WGS sequence"/>
</dbReference>
<dbReference type="Gene3D" id="3.40.50.720">
    <property type="entry name" value="NAD(P)-binding Rossmann-like Domain"/>
    <property type="match status" value="1"/>
</dbReference>
<organism evidence="2 3">
    <name type="scientific">Streptomyces millisiae</name>
    <dbReference type="NCBI Taxonomy" id="3075542"/>
    <lineage>
        <taxon>Bacteria</taxon>
        <taxon>Bacillati</taxon>
        <taxon>Actinomycetota</taxon>
        <taxon>Actinomycetes</taxon>
        <taxon>Kitasatosporales</taxon>
        <taxon>Streptomycetaceae</taxon>
        <taxon>Streptomyces</taxon>
    </lineage>
</organism>
<reference evidence="3" key="1">
    <citation type="submission" date="2023-07" db="EMBL/GenBank/DDBJ databases">
        <title>30 novel species of actinomycetes from the DSMZ collection.</title>
        <authorList>
            <person name="Nouioui I."/>
        </authorList>
    </citation>
    <scope>NUCLEOTIDE SEQUENCE [LARGE SCALE GENOMIC DNA]</scope>
    <source>
        <strain evidence="3">DSM 44918</strain>
    </source>
</reference>
<comment type="caution">
    <text evidence="2">The sequence shown here is derived from an EMBL/GenBank/DDBJ whole genome shotgun (WGS) entry which is preliminary data.</text>
</comment>
<dbReference type="Pfam" id="PF01370">
    <property type="entry name" value="Epimerase"/>
    <property type="match status" value="1"/>
</dbReference>
<keyword evidence="3" id="KW-1185">Reference proteome</keyword>
<evidence type="ECO:0000313" key="2">
    <source>
        <dbReference type="EMBL" id="MDT0320803.1"/>
    </source>
</evidence>
<evidence type="ECO:0000313" key="3">
    <source>
        <dbReference type="Proteomes" id="UP001183420"/>
    </source>
</evidence>
<accession>A0ABU2LUT5</accession>
<dbReference type="SUPFAM" id="SSF51735">
    <property type="entry name" value="NAD(P)-binding Rossmann-fold domains"/>
    <property type="match status" value="1"/>
</dbReference>
<proteinExistence type="predicted"/>
<feature type="domain" description="NAD-dependent epimerase/dehydratase" evidence="1">
    <location>
        <begin position="6"/>
        <end position="209"/>
    </location>
</feature>
<dbReference type="InterPro" id="IPR001509">
    <property type="entry name" value="Epimerase_deHydtase"/>
</dbReference>
<name>A0ABU2LUT5_9ACTN</name>
<dbReference type="RefSeq" id="WP_311600983.1">
    <property type="nucleotide sequence ID" value="NZ_JAVREM010000029.1"/>
</dbReference>
<sequence>MPQHVIVGAGPVGTATALLLAERGERVRLLTRRGTGPEHPAIERVVADATDAARLAELAEGATALYNCAAPPYHRWAEEWPPLAAAVLGAAESSGAVLATASNLYGYGPVDGAITETAPLRATGVKGRVRARLWQEALAAHEAGRVRATEVRGADYLGAGTLTMLTAAVLPAALAGRRARVPADLDAPHSWTYVGDVARTLVAAAEDERAWGRPWHVPSAPPRSIRQLTSLACDIAGAPAPRLATMPRPVLWLGGLFDPLVRELRETQYQFRAPFVLDSTAATETFGLTPTPIEDSLAETVRALPGSGTGSAAPDRP</sequence>
<protein>
    <submittedName>
        <fullName evidence="2">NAD-dependent epimerase/dehydratase family protein</fullName>
    </submittedName>
</protein>
<evidence type="ECO:0000259" key="1">
    <source>
        <dbReference type="Pfam" id="PF01370"/>
    </source>
</evidence>
<dbReference type="EMBL" id="JAVREM010000029">
    <property type="protein sequence ID" value="MDT0320803.1"/>
    <property type="molecule type" value="Genomic_DNA"/>
</dbReference>
<gene>
    <name evidence="2" type="ORF">RNC47_20955</name>
</gene>